<dbReference type="GO" id="GO:0006950">
    <property type="term" value="P:response to stress"/>
    <property type="evidence" value="ECO:0007669"/>
    <property type="project" value="UniProtKB-ARBA"/>
</dbReference>
<gene>
    <name evidence="9" type="ORF">CCALI_02186</name>
</gene>
<dbReference type="PANTHER" id="PTHR43133">
    <property type="entry name" value="RNA POLYMERASE ECF-TYPE SIGMA FACTO"/>
    <property type="match status" value="1"/>
</dbReference>
<dbReference type="PROSITE" id="PS01063">
    <property type="entry name" value="SIGMA70_ECF"/>
    <property type="match status" value="1"/>
</dbReference>
<dbReference type="HOGENOM" id="CLU_047691_1_1_0"/>
<dbReference type="InterPro" id="IPR013325">
    <property type="entry name" value="RNA_pol_sigma_r2"/>
</dbReference>
<keyword evidence="3 6" id="KW-0731">Sigma factor</keyword>
<dbReference type="InterPro" id="IPR039425">
    <property type="entry name" value="RNA_pol_sigma-70-like"/>
</dbReference>
<keyword evidence="10" id="KW-1185">Reference proteome</keyword>
<dbReference type="OrthoDB" id="9803470at2"/>
<dbReference type="InterPro" id="IPR007627">
    <property type="entry name" value="RNA_pol_sigma70_r2"/>
</dbReference>
<dbReference type="Proteomes" id="UP000014227">
    <property type="component" value="Chromosome I"/>
</dbReference>
<reference evidence="10" key="1">
    <citation type="submission" date="2013-03" db="EMBL/GenBank/DDBJ databases">
        <title>Genome sequence of Chthonomonas calidirosea, the first sequenced genome from the Armatimonadetes phylum (formally candidate division OP10).</title>
        <authorList>
            <person name="Lee K.C.Y."/>
            <person name="Morgan X.C."/>
            <person name="Dunfield P.F."/>
            <person name="Tamas I."/>
            <person name="Houghton K.M."/>
            <person name="Vyssotski M."/>
            <person name="Ryan J.L.J."/>
            <person name="Lagutin K."/>
            <person name="McDonald I.R."/>
            <person name="Stott M.B."/>
        </authorList>
    </citation>
    <scope>NUCLEOTIDE SEQUENCE [LARGE SCALE GENOMIC DNA]</scope>
    <source>
        <strain evidence="10">DSM 23976 / ICMP 18418 / T49</strain>
    </source>
</reference>
<dbReference type="NCBIfam" id="TIGR02937">
    <property type="entry name" value="sigma70-ECF"/>
    <property type="match status" value="1"/>
</dbReference>
<dbReference type="Gene3D" id="1.10.10.10">
    <property type="entry name" value="Winged helix-like DNA-binding domain superfamily/Winged helix DNA-binding domain"/>
    <property type="match status" value="1"/>
</dbReference>
<organism evidence="9 10">
    <name type="scientific">Chthonomonas calidirosea (strain DSM 23976 / ICMP 18418 / T49)</name>
    <dbReference type="NCBI Taxonomy" id="1303518"/>
    <lineage>
        <taxon>Bacteria</taxon>
        <taxon>Bacillati</taxon>
        <taxon>Armatimonadota</taxon>
        <taxon>Chthonomonadia</taxon>
        <taxon>Chthonomonadales</taxon>
        <taxon>Chthonomonadaceae</taxon>
        <taxon>Chthonomonas</taxon>
    </lineage>
</organism>
<dbReference type="KEGG" id="ccz:CCALI_02186"/>
<dbReference type="Pfam" id="PF08281">
    <property type="entry name" value="Sigma70_r4_2"/>
    <property type="match status" value="1"/>
</dbReference>
<dbReference type="Pfam" id="PF04542">
    <property type="entry name" value="Sigma70_r2"/>
    <property type="match status" value="1"/>
</dbReference>
<dbReference type="SUPFAM" id="SSF88946">
    <property type="entry name" value="Sigma2 domain of RNA polymerase sigma factors"/>
    <property type="match status" value="1"/>
</dbReference>
<dbReference type="PATRIC" id="fig|1303518.3.peg.2269"/>
<dbReference type="Gene3D" id="1.10.1740.10">
    <property type="match status" value="1"/>
</dbReference>
<dbReference type="PANTHER" id="PTHR43133:SF59">
    <property type="entry name" value="ECF RNA POLYMERASE SIGMA FACTOR SIGR"/>
    <property type="match status" value="1"/>
</dbReference>
<evidence type="ECO:0000313" key="10">
    <source>
        <dbReference type="Proteomes" id="UP000014227"/>
    </source>
</evidence>
<dbReference type="InParanoid" id="S0EZ58"/>
<dbReference type="InterPro" id="IPR000838">
    <property type="entry name" value="RNA_pol_sigma70_ECF_CS"/>
</dbReference>
<evidence type="ECO:0000256" key="5">
    <source>
        <dbReference type="ARBA" id="ARBA00023163"/>
    </source>
</evidence>
<sequence>MDLFSKSRSRRFEQLAKPLFKPLYQAALRMTRNREWAEDITQETLIRAYERFDQFEEGTNFRAWLFTILTRVYINDYERGKRRPLTTSFDSGVEGSTWDFPAPPQSDPAVLLTENLLDEKLQKALDSLPEEYRTVVLLVDVEELSYQETADALNIPVGTVRSRVSRGRALLRQMLTGTEPTARKQS</sequence>
<accession>S0EZ58</accession>
<keyword evidence="2 6" id="KW-0805">Transcription regulation</keyword>
<dbReference type="SUPFAM" id="SSF88659">
    <property type="entry name" value="Sigma3 and sigma4 domains of RNA polymerase sigma factors"/>
    <property type="match status" value="1"/>
</dbReference>
<dbReference type="GO" id="GO:0003677">
    <property type="term" value="F:DNA binding"/>
    <property type="evidence" value="ECO:0007669"/>
    <property type="project" value="UniProtKB-KW"/>
</dbReference>
<dbReference type="eggNOG" id="COG1595">
    <property type="taxonomic scope" value="Bacteria"/>
</dbReference>
<evidence type="ECO:0000313" key="9">
    <source>
        <dbReference type="EMBL" id="CCW35993.1"/>
    </source>
</evidence>
<evidence type="ECO:0000256" key="6">
    <source>
        <dbReference type="RuleBase" id="RU000716"/>
    </source>
</evidence>
<proteinExistence type="inferred from homology"/>
<feature type="domain" description="RNA polymerase sigma-70 region 2" evidence="7">
    <location>
        <begin position="22"/>
        <end position="82"/>
    </location>
</feature>
<dbReference type="GO" id="GO:0016987">
    <property type="term" value="F:sigma factor activity"/>
    <property type="evidence" value="ECO:0007669"/>
    <property type="project" value="UniProtKB-KW"/>
</dbReference>
<evidence type="ECO:0000256" key="3">
    <source>
        <dbReference type="ARBA" id="ARBA00023082"/>
    </source>
</evidence>
<name>S0EZ58_CHTCT</name>
<evidence type="ECO:0000259" key="8">
    <source>
        <dbReference type="Pfam" id="PF08281"/>
    </source>
</evidence>
<evidence type="ECO:0000256" key="1">
    <source>
        <dbReference type="ARBA" id="ARBA00010641"/>
    </source>
</evidence>
<keyword evidence="4 6" id="KW-0238">DNA-binding</keyword>
<feature type="domain" description="RNA polymerase sigma factor 70 region 4 type 2" evidence="8">
    <location>
        <begin position="119"/>
        <end position="171"/>
    </location>
</feature>
<dbReference type="InterPro" id="IPR036388">
    <property type="entry name" value="WH-like_DNA-bd_sf"/>
</dbReference>
<dbReference type="InterPro" id="IPR014284">
    <property type="entry name" value="RNA_pol_sigma-70_dom"/>
</dbReference>
<dbReference type="CDD" id="cd06171">
    <property type="entry name" value="Sigma70_r4"/>
    <property type="match status" value="1"/>
</dbReference>
<comment type="similarity">
    <text evidence="1 6">Belongs to the sigma-70 factor family. ECF subfamily.</text>
</comment>
<protein>
    <recommendedName>
        <fullName evidence="6">RNA polymerase sigma factor</fullName>
    </recommendedName>
</protein>
<dbReference type="RefSeq" id="WP_016483514.1">
    <property type="nucleotide sequence ID" value="NC_021487.1"/>
</dbReference>
<dbReference type="InterPro" id="IPR013249">
    <property type="entry name" value="RNA_pol_sigma70_r4_t2"/>
</dbReference>
<evidence type="ECO:0000256" key="4">
    <source>
        <dbReference type="ARBA" id="ARBA00023125"/>
    </source>
</evidence>
<dbReference type="STRING" id="454171.CP488_01907"/>
<dbReference type="AlphaFoldDB" id="S0EZ58"/>
<keyword evidence="5 6" id="KW-0804">Transcription</keyword>
<evidence type="ECO:0000259" key="7">
    <source>
        <dbReference type="Pfam" id="PF04542"/>
    </source>
</evidence>
<dbReference type="InterPro" id="IPR013324">
    <property type="entry name" value="RNA_pol_sigma_r3/r4-like"/>
</dbReference>
<dbReference type="GO" id="GO:0006352">
    <property type="term" value="P:DNA-templated transcription initiation"/>
    <property type="evidence" value="ECO:0007669"/>
    <property type="project" value="InterPro"/>
</dbReference>
<dbReference type="EMBL" id="HF951689">
    <property type="protein sequence ID" value="CCW35993.1"/>
    <property type="molecule type" value="Genomic_DNA"/>
</dbReference>
<evidence type="ECO:0000256" key="2">
    <source>
        <dbReference type="ARBA" id="ARBA00023015"/>
    </source>
</evidence>